<dbReference type="InterPro" id="IPR027417">
    <property type="entry name" value="P-loop_NTPase"/>
</dbReference>
<evidence type="ECO:0000313" key="2">
    <source>
        <dbReference type="Proteomes" id="UP001214757"/>
    </source>
</evidence>
<dbReference type="Pfam" id="PF13469">
    <property type="entry name" value="Sulfotransfer_3"/>
    <property type="match status" value="1"/>
</dbReference>
<name>A0ABT5M058_9GAMM</name>
<dbReference type="RefSeq" id="WP_273578101.1">
    <property type="nucleotide sequence ID" value="NZ_JAQRFO010000002.1"/>
</dbReference>
<proteinExistence type="predicted"/>
<dbReference type="EMBL" id="JAQRFO010000002">
    <property type="protein sequence ID" value="MDC9620350.1"/>
    <property type="molecule type" value="Genomic_DNA"/>
</dbReference>
<dbReference type="SUPFAM" id="SSF52540">
    <property type="entry name" value="P-loop containing nucleoside triphosphate hydrolases"/>
    <property type="match status" value="1"/>
</dbReference>
<reference evidence="1 2" key="1">
    <citation type="submission" date="2023-02" db="EMBL/GenBank/DDBJ databases">
        <title>Entomopathogenic bacteria.</title>
        <authorList>
            <person name="Machado R.A."/>
        </authorList>
    </citation>
    <scope>NUCLEOTIDE SEQUENCE [LARGE SCALE GENOMIC DNA]</scope>
    <source>
        <strain evidence="1 2">XENO-7</strain>
    </source>
</reference>
<accession>A0ABT5M058</accession>
<comment type="caution">
    <text evidence="1">The sequence shown here is derived from an EMBL/GenBank/DDBJ whole genome shotgun (WGS) entry which is preliminary data.</text>
</comment>
<dbReference type="Proteomes" id="UP001214757">
    <property type="component" value="Unassembled WGS sequence"/>
</dbReference>
<keyword evidence="2" id="KW-1185">Reference proteome</keyword>
<dbReference type="Gene3D" id="3.40.50.300">
    <property type="entry name" value="P-loop containing nucleotide triphosphate hydrolases"/>
    <property type="match status" value="1"/>
</dbReference>
<organism evidence="1 2">
    <name type="scientific">Xenorhabdus aichiensis</name>
    <dbReference type="NCBI Taxonomy" id="3025874"/>
    <lineage>
        <taxon>Bacteria</taxon>
        <taxon>Pseudomonadati</taxon>
        <taxon>Pseudomonadota</taxon>
        <taxon>Gammaproteobacteria</taxon>
        <taxon>Enterobacterales</taxon>
        <taxon>Morganellaceae</taxon>
        <taxon>Xenorhabdus</taxon>
    </lineage>
</organism>
<gene>
    <name evidence="1" type="ORF">PSI22_01580</name>
</gene>
<evidence type="ECO:0000313" key="1">
    <source>
        <dbReference type="EMBL" id="MDC9620350.1"/>
    </source>
</evidence>
<sequence>MSEPKIITCTGYGGTGSSVVSDLLKEFSNIYSFGEFEFRFLQDPHGVRDLDYGIVQNNNRLTTSYHINNYIRYTEFLSKSNIYPYERFFNNKFKEITDEYIKNIIDVEWDGFWHQDIIDDNPLKKFIYYLERLYQKKFLGTKEGGAEIYGKLFNKKMYYSYPRESFYSETRNYLRKLINSSNYDSKEYVVFDQLIPPNDTNHYLKYFDDLKVIIIDRDPRDLYLLNKCRWNEKWIPTGDIHNYIRWFKILREHQKFDQEDKRKVIRLSFEDFIYKYTETVQKICDFCGIENKEHSYKYKYFDPTISINNTNIKYKHPEYNVEVNIIEKELPEFCYNFPENKLKL</sequence>
<protein>
    <submittedName>
        <fullName evidence="1">Sulfotransferase</fullName>
    </submittedName>
</protein>